<evidence type="ECO:0000259" key="4">
    <source>
        <dbReference type="Pfam" id="PF01420"/>
    </source>
</evidence>
<feature type="domain" description="Type I restriction modification DNA specificity" evidence="4">
    <location>
        <begin position="249"/>
        <end position="437"/>
    </location>
</feature>
<evidence type="ECO:0000256" key="1">
    <source>
        <dbReference type="ARBA" id="ARBA00010923"/>
    </source>
</evidence>
<dbReference type="GO" id="GO:0009307">
    <property type="term" value="P:DNA restriction-modification system"/>
    <property type="evidence" value="ECO:0007669"/>
    <property type="project" value="UniProtKB-KW"/>
</dbReference>
<dbReference type="Pfam" id="PF01420">
    <property type="entry name" value="Methylase_S"/>
    <property type="match status" value="2"/>
</dbReference>
<dbReference type="EMBL" id="AAKZQX010000074">
    <property type="protein sequence ID" value="ECX6035818.1"/>
    <property type="molecule type" value="Genomic_DNA"/>
</dbReference>
<gene>
    <name evidence="5" type="ORF">ATT75_24575</name>
</gene>
<dbReference type="SUPFAM" id="SSF116734">
    <property type="entry name" value="DNA methylase specificity domain"/>
    <property type="match status" value="2"/>
</dbReference>
<dbReference type="Gene3D" id="3.90.220.20">
    <property type="entry name" value="DNA methylase specificity domains"/>
    <property type="match status" value="2"/>
</dbReference>
<accession>A0A619AH93</accession>
<dbReference type="GO" id="GO:0003677">
    <property type="term" value="F:DNA binding"/>
    <property type="evidence" value="ECO:0007669"/>
    <property type="project" value="UniProtKB-KW"/>
</dbReference>
<dbReference type="PANTHER" id="PTHR43140">
    <property type="entry name" value="TYPE-1 RESTRICTION ENZYME ECOKI SPECIFICITY PROTEIN"/>
    <property type="match status" value="1"/>
</dbReference>
<evidence type="ECO:0000256" key="3">
    <source>
        <dbReference type="ARBA" id="ARBA00023125"/>
    </source>
</evidence>
<dbReference type="AlphaFoldDB" id="A0A619AH93"/>
<dbReference type="CDD" id="cd17281">
    <property type="entry name" value="RMtype1_S_HpyAXIII_TRD1-CR1_like"/>
    <property type="match status" value="1"/>
</dbReference>
<feature type="domain" description="Type I restriction modification DNA specificity" evidence="4">
    <location>
        <begin position="16"/>
        <end position="200"/>
    </location>
</feature>
<keyword evidence="5" id="KW-0378">Hydrolase</keyword>
<keyword evidence="5" id="KW-0255">Endonuclease</keyword>
<protein>
    <submittedName>
        <fullName evidence="5">Restriction endonuclease subunit S</fullName>
    </submittedName>
</protein>
<dbReference type="PANTHER" id="PTHR43140:SF1">
    <property type="entry name" value="TYPE I RESTRICTION ENZYME ECOKI SPECIFICITY SUBUNIT"/>
    <property type="match status" value="1"/>
</dbReference>
<keyword evidence="2" id="KW-0680">Restriction system</keyword>
<comment type="caution">
    <text evidence="5">The sequence shown here is derived from an EMBL/GenBank/DDBJ whole genome shotgun (WGS) entry which is preliminary data.</text>
</comment>
<dbReference type="InterPro" id="IPR044946">
    <property type="entry name" value="Restrct_endonuc_typeI_TRD_sf"/>
</dbReference>
<dbReference type="GO" id="GO:0004519">
    <property type="term" value="F:endonuclease activity"/>
    <property type="evidence" value="ECO:0007669"/>
    <property type="project" value="UniProtKB-KW"/>
</dbReference>
<name>A0A619AH93_SALET</name>
<keyword evidence="3" id="KW-0238">DNA-binding</keyword>
<evidence type="ECO:0000313" key="5">
    <source>
        <dbReference type="EMBL" id="ECX6035818.1"/>
    </source>
</evidence>
<proteinExistence type="inferred from homology"/>
<comment type="similarity">
    <text evidence="1">Belongs to the type-I restriction system S methylase family.</text>
</comment>
<keyword evidence="5" id="KW-0540">Nuclease</keyword>
<organism evidence="5">
    <name type="scientific">Salmonella enterica subsp. enterica serovar Panama</name>
    <dbReference type="NCBI Taxonomy" id="29472"/>
    <lineage>
        <taxon>Bacteria</taxon>
        <taxon>Pseudomonadati</taxon>
        <taxon>Pseudomonadota</taxon>
        <taxon>Gammaproteobacteria</taxon>
        <taxon>Enterobacterales</taxon>
        <taxon>Enterobacteriaceae</taxon>
        <taxon>Salmonella</taxon>
    </lineage>
</organism>
<dbReference type="InterPro" id="IPR051212">
    <property type="entry name" value="Type-I_RE_S_subunit"/>
</dbReference>
<reference evidence="5" key="1">
    <citation type="submission" date="2018-07" db="EMBL/GenBank/DDBJ databases">
        <authorList>
            <consortium name="PulseNet: The National Subtyping Network for Foodborne Disease Surveillance"/>
            <person name="Tarr C.L."/>
            <person name="Trees E."/>
            <person name="Katz L.S."/>
            <person name="Carleton-Romer H.A."/>
            <person name="Stroika S."/>
            <person name="Kucerova Z."/>
            <person name="Roache K.F."/>
            <person name="Sabol A.L."/>
            <person name="Besser J."/>
            <person name="Gerner-Smidt P."/>
        </authorList>
    </citation>
    <scope>NUCLEOTIDE SEQUENCE</scope>
    <source>
        <strain evidence="5">PNUSAS001246</strain>
    </source>
</reference>
<evidence type="ECO:0000256" key="2">
    <source>
        <dbReference type="ARBA" id="ARBA00022747"/>
    </source>
</evidence>
<dbReference type="InterPro" id="IPR000055">
    <property type="entry name" value="Restrct_endonuc_typeI_TRD"/>
</dbReference>
<sequence>MSRMSYLEKLLDGAEVEWSAVSDVFNLKNGYTPSKTNKEFWENGIIPWFRMDDIRENGQILNDSLQKVSKNAVKGGKLFPANSIIIATSATIGEHALITVPYLSNQRFTNLILKDEFAMRFDIKFLFYYCFLLADWCKKNTTMSSFASVDMDGFKKFQIPVPCPDNPEKSLAIQSEIVRILDTFTALTKELTDKLTNELKLREKQYNYYRDNLLNFNLISGGGGNLSDRSFISDMVMFHRLYDDIEVVWMALGDIAEIYGGLTGKNKSDFDNGNVAYISYKSIFSNINIDKSPVDLVRVGVNESQNKVCYGDVLFTASSEIADEAGMSSSVTVQFDESVYLNSFSFGIRFKEGVNLMPEFSKYLFRTRLMRAEIAKTASGVTRFNISKSRFRKILVPLLCPDNPQKSLAVQSEIVRILDAFSTLIHSISEGLPREIELRRKQYEYYRDLLLSFPRNIKSRADNEG</sequence>